<dbReference type="PRINTS" id="PR00081">
    <property type="entry name" value="GDHRDH"/>
</dbReference>
<evidence type="ECO:0000256" key="2">
    <source>
        <dbReference type="ARBA" id="ARBA00023002"/>
    </source>
</evidence>
<protein>
    <recommendedName>
        <fullName evidence="5">Short-chain dehydrogenase</fullName>
    </recommendedName>
</protein>
<accession>A0A1G2HYU4</accession>
<dbReference type="Gene3D" id="3.40.50.720">
    <property type="entry name" value="NAD(P)-binding Rossmann-like Domain"/>
    <property type="match status" value="1"/>
</dbReference>
<dbReference type="EMBL" id="MHOR01000010">
    <property type="protein sequence ID" value="OGZ67371.1"/>
    <property type="molecule type" value="Genomic_DNA"/>
</dbReference>
<dbReference type="PRINTS" id="PR00080">
    <property type="entry name" value="SDRFAMILY"/>
</dbReference>
<dbReference type="Proteomes" id="UP000178380">
    <property type="component" value="Unassembled WGS sequence"/>
</dbReference>
<gene>
    <name evidence="3" type="ORF">A3C58_03725</name>
</gene>
<dbReference type="InterPro" id="IPR002347">
    <property type="entry name" value="SDR_fam"/>
</dbReference>
<dbReference type="AlphaFoldDB" id="A0A1G2HYU4"/>
<comment type="similarity">
    <text evidence="1">Belongs to the short-chain dehydrogenases/reductases (SDR) family.</text>
</comment>
<sequence>MDLKGKTIILTGAARIGQKVAEVLKEKGANLVITYLNSSDEAGSLGFPVKADVSKKEDIENVIKTAKDKFGSVDCVVHMAAIYQKSEWEGLNEEHFDRNMNIIAKSSFLFGKIAGDEMLKNPSTSFGSAQGKSSGQVSNMKGKMIFFSDWSVLTRPYKDYLAYNVAKSAVVGLTKSLAKELAPYVLVNAIAPGPILRPPDLSEEDNKEVLSKTLLQRWGGADEIAKGVVYLLEADFVTGQILTIDGGRTIA</sequence>
<dbReference type="InterPro" id="IPR036291">
    <property type="entry name" value="NAD(P)-bd_dom_sf"/>
</dbReference>
<dbReference type="Pfam" id="PF13561">
    <property type="entry name" value="adh_short_C2"/>
    <property type="match status" value="1"/>
</dbReference>
<name>A0A1G2HYU4_9BACT</name>
<keyword evidence="2" id="KW-0560">Oxidoreductase</keyword>
<dbReference type="PANTHER" id="PTHR43639">
    <property type="entry name" value="OXIDOREDUCTASE, SHORT-CHAIN DEHYDROGENASE/REDUCTASE FAMILY (AFU_ORTHOLOGUE AFUA_5G02870)"/>
    <property type="match status" value="1"/>
</dbReference>
<dbReference type="PANTHER" id="PTHR43639:SF1">
    <property type="entry name" value="SHORT-CHAIN DEHYDROGENASE_REDUCTASE FAMILY PROTEIN"/>
    <property type="match status" value="1"/>
</dbReference>
<organism evidence="3 4">
    <name type="scientific">Candidatus Staskawiczbacteria bacterium RIFCSPHIGHO2_02_FULL_34_10</name>
    <dbReference type="NCBI Taxonomy" id="1802205"/>
    <lineage>
        <taxon>Bacteria</taxon>
        <taxon>Candidatus Staskawicziibacteriota</taxon>
    </lineage>
</organism>
<reference evidence="3 4" key="1">
    <citation type="journal article" date="2016" name="Nat. Commun.">
        <title>Thousands of microbial genomes shed light on interconnected biogeochemical processes in an aquifer system.</title>
        <authorList>
            <person name="Anantharaman K."/>
            <person name="Brown C.T."/>
            <person name="Hug L.A."/>
            <person name="Sharon I."/>
            <person name="Castelle C.J."/>
            <person name="Probst A.J."/>
            <person name="Thomas B.C."/>
            <person name="Singh A."/>
            <person name="Wilkins M.J."/>
            <person name="Karaoz U."/>
            <person name="Brodie E.L."/>
            <person name="Williams K.H."/>
            <person name="Hubbard S.S."/>
            <person name="Banfield J.F."/>
        </authorList>
    </citation>
    <scope>NUCLEOTIDE SEQUENCE [LARGE SCALE GENOMIC DNA]</scope>
</reference>
<dbReference type="SUPFAM" id="SSF51735">
    <property type="entry name" value="NAD(P)-binding Rossmann-fold domains"/>
    <property type="match status" value="1"/>
</dbReference>
<proteinExistence type="inferred from homology"/>
<evidence type="ECO:0008006" key="5">
    <source>
        <dbReference type="Google" id="ProtNLM"/>
    </source>
</evidence>
<dbReference type="STRING" id="1802205.A3C58_03725"/>
<dbReference type="GO" id="GO:0016491">
    <property type="term" value="F:oxidoreductase activity"/>
    <property type="evidence" value="ECO:0007669"/>
    <property type="project" value="UniProtKB-KW"/>
</dbReference>
<evidence type="ECO:0000313" key="4">
    <source>
        <dbReference type="Proteomes" id="UP000178380"/>
    </source>
</evidence>
<evidence type="ECO:0000313" key="3">
    <source>
        <dbReference type="EMBL" id="OGZ67371.1"/>
    </source>
</evidence>
<evidence type="ECO:0000256" key="1">
    <source>
        <dbReference type="ARBA" id="ARBA00006484"/>
    </source>
</evidence>
<comment type="caution">
    <text evidence="3">The sequence shown here is derived from an EMBL/GenBank/DDBJ whole genome shotgun (WGS) entry which is preliminary data.</text>
</comment>